<evidence type="ECO:0000256" key="11">
    <source>
        <dbReference type="ARBA" id="ARBA00038053"/>
    </source>
</evidence>
<feature type="transmembrane region" description="Helical" evidence="16">
    <location>
        <begin position="74"/>
        <end position="95"/>
    </location>
</feature>
<evidence type="ECO:0000256" key="12">
    <source>
        <dbReference type="ARBA" id="ARBA00041185"/>
    </source>
</evidence>
<gene>
    <name evidence="17" type="primary">rodA</name>
    <name evidence="17" type="ORF">HYW89_00415</name>
</gene>
<evidence type="ECO:0000256" key="16">
    <source>
        <dbReference type="SAM" id="Phobius"/>
    </source>
</evidence>
<evidence type="ECO:0000313" key="18">
    <source>
        <dbReference type="Proteomes" id="UP000595618"/>
    </source>
</evidence>
<dbReference type="AlphaFoldDB" id="A0A7T5RKI8"/>
<comment type="catalytic activity">
    <reaction evidence="15">
        <text>[GlcNAc-(1-&gt;4)-Mur2Ac(oyl-L-Ala-gamma-D-Glu-L-Lys-D-Ala-D-Ala)](n)-di-trans,octa-cis-undecaprenyl diphosphate + beta-D-GlcNAc-(1-&gt;4)-Mur2Ac(oyl-L-Ala-gamma-D-Glu-L-Lys-D-Ala-D-Ala)-di-trans,octa-cis-undecaprenyl diphosphate = [GlcNAc-(1-&gt;4)-Mur2Ac(oyl-L-Ala-gamma-D-Glu-L-Lys-D-Ala-D-Ala)](n+1)-di-trans,octa-cis-undecaprenyl diphosphate + di-trans,octa-cis-undecaprenyl diphosphate + H(+)</text>
        <dbReference type="Rhea" id="RHEA:23708"/>
        <dbReference type="Rhea" id="RHEA-COMP:9602"/>
        <dbReference type="Rhea" id="RHEA-COMP:9603"/>
        <dbReference type="ChEBI" id="CHEBI:15378"/>
        <dbReference type="ChEBI" id="CHEBI:58405"/>
        <dbReference type="ChEBI" id="CHEBI:60033"/>
        <dbReference type="ChEBI" id="CHEBI:78435"/>
        <dbReference type="EC" id="2.4.99.28"/>
    </reaction>
</comment>
<feature type="transmembrane region" description="Helical" evidence="16">
    <location>
        <begin position="334"/>
        <end position="356"/>
    </location>
</feature>
<dbReference type="Proteomes" id="UP000595618">
    <property type="component" value="Chromosome"/>
</dbReference>
<comment type="similarity">
    <text evidence="11">Belongs to the SEDS family. FtsW subfamily.</text>
</comment>
<name>A0A7T5RKI8_9BACT</name>
<feature type="transmembrane region" description="Helical" evidence="16">
    <location>
        <begin position="107"/>
        <end position="127"/>
    </location>
</feature>
<dbReference type="GO" id="GO:0032153">
    <property type="term" value="C:cell division site"/>
    <property type="evidence" value="ECO:0007669"/>
    <property type="project" value="TreeGrafter"/>
</dbReference>
<dbReference type="GO" id="GO:0015648">
    <property type="term" value="F:lipid-linked peptidoglycan transporter activity"/>
    <property type="evidence" value="ECO:0007669"/>
    <property type="project" value="TreeGrafter"/>
</dbReference>
<feature type="transmembrane region" description="Helical" evidence="16">
    <location>
        <begin position="12"/>
        <end position="34"/>
    </location>
</feature>
<reference evidence="17 18" key="1">
    <citation type="submission" date="2020-07" db="EMBL/GenBank/DDBJ databases">
        <title>Huge and variable diversity of episymbiotic CPR bacteria and DPANN archaea in groundwater ecosystems.</title>
        <authorList>
            <person name="He C.Y."/>
            <person name="Keren R."/>
            <person name="Whittaker M."/>
            <person name="Farag I.F."/>
            <person name="Doudna J."/>
            <person name="Cate J.H.D."/>
            <person name="Banfield J.F."/>
        </authorList>
    </citation>
    <scope>NUCLEOTIDE SEQUENCE [LARGE SCALE GENOMIC DNA]</scope>
    <source>
        <strain evidence="17">NC_groundwater_541_Ag_S-0.1um_46_50</strain>
    </source>
</reference>
<keyword evidence="6" id="KW-0573">Peptidoglycan synthesis</keyword>
<evidence type="ECO:0000256" key="2">
    <source>
        <dbReference type="ARBA" id="ARBA00022676"/>
    </source>
</evidence>
<evidence type="ECO:0000256" key="9">
    <source>
        <dbReference type="ARBA" id="ARBA00032370"/>
    </source>
</evidence>
<dbReference type="EC" id="2.4.99.28" evidence="14"/>
<dbReference type="PANTHER" id="PTHR30474:SF2">
    <property type="entry name" value="PEPTIDOGLYCAN GLYCOSYLTRANSFERASE FTSW-RELATED"/>
    <property type="match status" value="1"/>
</dbReference>
<accession>A0A7T5RKI8</accession>
<evidence type="ECO:0000256" key="15">
    <source>
        <dbReference type="ARBA" id="ARBA00049902"/>
    </source>
</evidence>
<evidence type="ECO:0000256" key="3">
    <source>
        <dbReference type="ARBA" id="ARBA00022679"/>
    </source>
</evidence>
<evidence type="ECO:0000256" key="1">
    <source>
        <dbReference type="ARBA" id="ARBA00004141"/>
    </source>
</evidence>
<keyword evidence="3" id="KW-0808">Transferase</keyword>
<dbReference type="GO" id="GO:0008360">
    <property type="term" value="P:regulation of cell shape"/>
    <property type="evidence" value="ECO:0007669"/>
    <property type="project" value="UniProtKB-KW"/>
</dbReference>
<evidence type="ECO:0000256" key="6">
    <source>
        <dbReference type="ARBA" id="ARBA00022984"/>
    </source>
</evidence>
<keyword evidence="5" id="KW-0133">Cell shape</keyword>
<sequence>MRSILAHVSRFDWLLQGAVFLLTGLGILSLFSLSGVSPLPYFERQLLWAGVGIVLLLAASSIDFRLFRTQSFAVFIFYVLTVVLLVAVLTASFKIRGVDAWLKFGNVLFQPVELVKLALVILFAKFFSKRHIEIYRVEHLLVSGLYLIIPTSLVLLQPDLGSAVVLISIWVAIVVFSGMKLRHFFALLLIAALIIGGAWLGALKPYQKTRITSFFDPYADSRGAGYQVLQSMIAVGSGQLRGKGLGYGSQTHLHFLPEAETDFIFAAFAEEWGFVGTIFMLLLFLIVIWRVVRIGMNASDNFSRLYTLGFAALIFTQSFIHIGMNMGALPITGITLPFVSYGGSSLVTLLAGVGILQNIKINSRREIE</sequence>
<feature type="transmembrane region" description="Helical" evidence="16">
    <location>
        <begin position="184"/>
        <end position="202"/>
    </location>
</feature>
<dbReference type="InterPro" id="IPR011923">
    <property type="entry name" value="RodA/MrdB"/>
</dbReference>
<comment type="subcellular location">
    <subcellularLocation>
        <location evidence="1">Membrane</location>
        <topology evidence="1">Multi-pass membrane protein</topology>
    </subcellularLocation>
</comment>
<evidence type="ECO:0000256" key="4">
    <source>
        <dbReference type="ARBA" id="ARBA00022692"/>
    </source>
</evidence>
<feature type="transmembrane region" description="Helical" evidence="16">
    <location>
        <begin position="46"/>
        <end position="67"/>
    </location>
</feature>
<protein>
    <recommendedName>
        <fullName evidence="12">Probable peptidoglycan glycosyltransferase FtsW</fullName>
        <ecNumber evidence="14">2.4.99.28</ecNumber>
    </recommendedName>
    <alternativeName>
        <fullName evidence="13">Cell division protein FtsW</fullName>
    </alternativeName>
    <alternativeName>
        <fullName evidence="10">Cell wall polymerase</fullName>
    </alternativeName>
    <alternativeName>
        <fullName evidence="9">Peptidoglycan polymerase</fullName>
    </alternativeName>
</protein>
<feature type="transmembrane region" description="Helical" evidence="16">
    <location>
        <begin position="272"/>
        <end position="292"/>
    </location>
</feature>
<evidence type="ECO:0000256" key="10">
    <source>
        <dbReference type="ARBA" id="ARBA00033270"/>
    </source>
</evidence>
<dbReference type="GO" id="GO:0051301">
    <property type="term" value="P:cell division"/>
    <property type="evidence" value="ECO:0007669"/>
    <property type="project" value="InterPro"/>
</dbReference>
<feature type="transmembrane region" description="Helical" evidence="16">
    <location>
        <begin position="162"/>
        <end position="179"/>
    </location>
</feature>
<keyword evidence="7 16" id="KW-1133">Transmembrane helix</keyword>
<evidence type="ECO:0000256" key="14">
    <source>
        <dbReference type="ARBA" id="ARBA00044770"/>
    </source>
</evidence>
<dbReference type="InterPro" id="IPR001182">
    <property type="entry name" value="FtsW/RodA"/>
</dbReference>
<feature type="transmembrane region" description="Helical" evidence="16">
    <location>
        <begin position="304"/>
        <end position="322"/>
    </location>
</feature>
<dbReference type="Pfam" id="PF01098">
    <property type="entry name" value="FTSW_RODA_SPOVE"/>
    <property type="match status" value="1"/>
</dbReference>
<evidence type="ECO:0000256" key="5">
    <source>
        <dbReference type="ARBA" id="ARBA00022960"/>
    </source>
</evidence>
<dbReference type="GO" id="GO:0009252">
    <property type="term" value="P:peptidoglycan biosynthetic process"/>
    <property type="evidence" value="ECO:0007669"/>
    <property type="project" value="UniProtKB-KW"/>
</dbReference>
<keyword evidence="4 16" id="KW-0812">Transmembrane</keyword>
<dbReference type="PANTHER" id="PTHR30474">
    <property type="entry name" value="CELL CYCLE PROTEIN"/>
    <property type="match status" value="1"/>
</dbReference>
<dbReference type="GO" id="GO:0008955">
    <property type="term" value="F:peptidoglycan glycosyltransferase activity"/>
    <property type="evidence" value="ECO:0007669"/>
    <property type="project" value="UniProtKB-EC"/>
</dbReference>
<evidence type="ECO:0000256" key="8">
    <source>
        <dbReference type="ARBA" id="ARBA00023136"/>
    </source>
</evidence>
<evidence type="ECO:0000256" key="7">
    <source>
        <dbReference type="ARBA" id="ARBA00022989"/>
    </source>
</evidence>
<keyword evidence="2" id="KW-0328">Glycosyltransferase</keyword>
<organism evidence="17 18">
    <name type="scientific">Candidatus Sungiibacteriota bacterium</name>
    <dbReference type="NCBI Taxonomy" id="2750080"/>
    <lineage>
        <taxon>Bacteria</taxon>
        <taxon>Candidatus Sungiibacteriota</taxon>
    </lineage>
</organism>
<dbReference type="GO" id="GO:0005886">
    <property type="term" value="C:plasma membrane"/>
    <property type="evidence" value="ECO:0007669"/>
    <property type="project" value="TreeGrafter"/>
</dbReference>
<feature type="transmembrane region" description="Helical" evidence="16">
    <location>
        <begin position="139"/>
        <end position="156"/>
    </location>
</feature>
<dbReference type="NCBIfam" id="TIGR02210">
    <property type="entry name" value="rodA_shape"/>
    <property type="match status" value="1"/>
</dbReference>
<dbReference type="EMBL" id="CP066690">
    <property type="protein sequence ID" value="QQG45390.1"/>
    <property type="molecule type" value="Genomic_DNA"/>
</dbReference>
<proteinExistence type="inferred from homology"/>
<evidence type="ECO:0000313" key="17">
    <source>
        <dbReference type="EMBL" id="QQG45390.1"/>
    </source>
</evidence>
<keyword evidence="8 16" id="KW-0472">Membrane</keyword>
<evidence type="ECO:0000256" key="13">
    <source>
        <dbReference type="ARBA" id="ARBA00041418"/>
    </source>
</evidence>